<dbReference type="InterPro" id="IPR020846">
    <property type="entry name" value="MFS_dom"/>
</dbReference>
<evidence type="ECO:0000256" key="4">
    <source>
        <dbReference type="ARBA" id="ARBA00022989"/>
    </source>
</evidence>
<feature type="transmembrane region" description="Helical" evidence="6">
    <location>
        <begin position="278"/>
        <end position="303"/>
    </location>
</feature>
<feature type="transmembrane region" description="Helical" evidence="6">
    <location>
        <begin position="209"/>
        <end position="229"/>
    </location>
</feature>
<accession>A0A9P6NFH2</accession>
<dbReference type="EMBL" id="MU167284">
    <property type="protein sequence ID" value="KAG0145003.1"/>
    <property type="molecule type" value="Genomic_DNA"/>
</dbReference>
<sequence>MFQTQIHHPYHPTTERTVLLDHKSTTYQPTTHPSSLGTEEKRILRKLDRRILPLTAILYLSAYLDRGNLGNARLQGLQSELLDESDTKFSVVLCSFFITYVILSIPGTLLAKAISPSKTIAIGAIIWASATSLIASCNSYSGLIFLRMMIGVGEALFGQSVALYYSVWYKKGEISTRLAMFIGAGVSAGGFGGLIAYAVSTLGPNNWRMLFLVEGIPSLLVACAILFWLPSRPDKSPFLSSGERAVVLHRLQEDGGYEATEQGIDWSGVRRALTDWKAYVISILFSCLNLTLGSVSGFLPSIVASMGHAGPIAQLYTIPPHIVAFITMTLISIASDRYQTRALPIAGVFTISSIGWIILILTDHNNSLRYFATFLVVIGGVSCIS</sequence>
<protein>
    <recommendedName>
        <fullName evidence="7">Major facilitator superfamily (MFS) profile domain-containing protein</fullName>
    </recommendedName>
</protein>
<feature type="transmembrane region" description="Helical" evidence="6">
    <location>
        <begin position="342"/>
        <end position="361"/>
    </location>
</feature>
<dbReference type="PANTHER" id="PTHR43791">
    <property type="entry name" value="PERMEASE-RELATED"/>
    <property type="match status" value="1"/>
</dbReference>
<feature type="transmembrane region" description="Helical" evidence="6">
    <location>
        <begin position="178"/>
        <end position="197"/>
    </location>
</feature>
<feature type="transmembrane region" description="Helical" evidence="6">
    <location>
        <begin position="315"/>
        <end position="335"/>
    </location>
</feature>
<feature type="transmembrane region" description="Helical" evidence="6">
    <location>
        <begin position="367"/>
        <end position="384"/>
    </location>
</feature>
<comment type="subcellular location">
    <subcellularLocation>
        <location evidence="1">Membrane</location>
        <topology evidence="1">Multi-pass membrane protein</topology>
    </subcellularLocation>
</comment>
<name>A0A9P6NFH2_9BASI</name>
<feature type="transmembrane region" description="Helical" evidence="6">
    <location>
        <begin position="89"/>
        <end position="111"/>
    </location>
</feature>
<dbReference type="OrthoDB" id="2497222at2759"/>
<dbReference type="InterPro" id="IPR011701">
    <property type="entry name" value="MFS"/>
</dbReference>
<feature type="non-terminal residue" evidence="8">
    <location>
        <position position="385"/>
    </location>
</feature>
<dbReference type="Gene3D" id="1.20.1250.20">
    <property type="entry name" value="MFS general substrate transporter like domains"/>
    <property type="match status" value="1"/>
</dbReference>
<evidence type="ECO:0000256" key="5">
    <source>
        <dbReference type="ARBA" id="ARBA00023136"/>
    </source>
</evidence>
<evidence type="ECO:0000256" key="6">
    <source>
        <dbReference type="SAM" id="Phobius"/>
    </source>
</evidence>
<evidence type="ECO:0000313" key="9">
    <source>
        <dbReference type="Proteomes" id="UP000886653"/>
    </source>
</evidence>
<dbReference type="Pfam" id="PF07690">
    <property type="entry name" value="MFS_1"/>
    <property type="match status" value="1"/>
</dbReference>
<organism evidence="8 9">
    <name type="scientific">Cronartium quercuum f. sp. fusiforme G11</name>
    <dbReference type="NCBI Taxonomy" id="708437"/>
    <lineage>
        <taxon>Eukaryota</taxon>
        <taxon>Fungi</taxon>
        <taxon>Dikarya</taxon>
        <taxon>Basidiomycota</taxon>
        <taxon>Pucciniomycotina</taxon>
        <taxon>Pucciniomycetes</taxon>
        <taxon>Pucciniales</taxon>
        <taxon>Coleosporiaceae</taxon>
        <taxon>Cronartium</taxon>
    </lineage>
</organism>
<proteinExistence type="predicted"/>
<feature type="domain" description="Major facilitator superfamily (MFS) profile" evidence="7">
    <location>
        <begin position="51"/>
        <end position="385"/>
    </location>
</feature>
<keyword evidence="9" id="KW-1185">Reference proteome</keyword>
<evidence type="ECO:0000259" key="7">
    <source>
        <dbReference type="PROSITE" id="PS50850"/>
    </source>
</evidence>
<feature type="transmembrane region" description="Helical" evidence="6">
    <location>
        <begin position="142"/>
        <end position="166"/>
    </location>
</feature>
<dbReference type="GO" id="GO:0016020">
    <property type="term" value="C:membrane"/>
    <property type="evidence" value="ECO:0007669"/>
    <property type="project" value="UniProtKB-SubCell"/>
</dbReference>
<evidence type="ECO:0000256" key="2">
    <source>
        <dbReference type="ARBA" id="ARBA00022448"/>
    </source>
</evidence>
<gene>
    <name evidence="8" type="ORF">CROQUDRAFT_659198</name>
</gene>
<evidence type="ECO:0000256" key="1">
    <source>
        <dbReference type="ARBA" id="ARBA00004141"/>
    </source>
</evidence>
<evidence type="ECO:0000313" key="8">
    <source>
        <dbReference type="EMBL" id="KAG0145003.1"/>
    </source>
</evidence>
<evidence type="ECO:0000256" key="3">
    <source>
        <dbReference type="ARBA" id="ARBA00022692"/>
    </source>
</evidence>
<dbReference type="PROSITE" id="PS50850">
    <property type="entry name" value="MFS"/>
    <property type="match status" value="1"/>
</dbReference>
<keyword evidence="5 6" id="KW-0472">Membrane</keyword>
<dbReference type="AlphaFoldDB" id="A0A9P6NFH2"/>
<dbReference type="Proteomes" id="UP000886653">
    <property type="component" value="Unassembled WGS sequence"/>
</dbReference>
<dbReference type="SUPFAM" id="SSF103473">
    <property type="entry name" value="MFS general substrate transporter"/>
    <property type="match status" value="1"/>
</dbReference>
<reference evidence="8" key="1">
    <citation type="submission" date="2013-11" db="EMBL/GenBank/DDBJ databases">
        <title>Genome sequence of the fusiform rust pathogen reveals effectors for host alternation and coevolution with pine.</title>
        <authorList>
            <consortium name="DOE Joint Genome Institute"/>
            <person name="Smith K."/>
            <person name="Pendleton A."/>
            <person name="Kubisiak T."/>
            <person name="Anderson C."/>
            <person name="Salamov A."/>
            <person name="Aerts A."/>
            <person name="Riley R."/>
            <person name="Clum A."/>
            <person name="Lindquist E."/>
            <person name="Ence D."/>
            <person name="Campbell M."/>
            <person name="Kronenberg Z."/>
            <person name="Feau N."/>
            <person name="Dhillon B."/>
            <person name="Hamelin R."/>
            <person name="Burleigh J."/>
            <person name="Smith J."/>
            <person name="Yandell M."/>
            <person name="Nelson C."/>
            <person name="Grigoriev I."/>
            <person name="Davis J."/>
        </authorList>
    </citation>
    <scope>NUCLEOTIDE SEQUENCE</scope>
    <source>
        <strain evidence="8">G11</strain>
    </source>
</reference>
<dbReference type="GO" id="GO:0022857">
    <property type="term" value="F:transmembrane transporter activity"/>
    <property type="evidence" value="ECO:0007669"/>
    <property type="project" value="InterPro"/>
</dbReference>
<keyword evidence="2" id="KW-0813">Transport</keyword>
<dbReference type="PANTHER" id="PTHR43791:SF36">
    <property type="entry name" value="TRANSPORTER, PUTATIVE (AFU_ORTHOLOGUE AFUA_6G08340)-RELATED"/>
    <property type="match status" value="1"/>
</dbReference>
<dbReference type="InterPro" id="IPR036259">
    <property type="entry name" value="MFS_trans_sf"/>
</dbReference>
<keyword evidence="3 6" id="KW-0812">Transmembrane</keyword>
<comment type="caution">
    <text evidence="8">The sequence shown here is derived from an EMBL/GenBank/DDBJ whole genome shotgun (WGS) entry which is preliminary data.</text>
</comment>
<keyword evidence="4 6" id="KW-1133">Transmembrane helix</keyword>